<protein>
    <submittedName>
        <fullName evidence="8">Methyl-accepting chemotaxis protein</fullName>
    </submittedName>
</protein>
<dbReference type="InterPro" id="IPR003660">
    <property type="entry name" value="HAMP_dom"/>
</dbReference>
<dbReference type="Gene3D" id="6.10.340.10">
    <property type="match status" value="1"/>
</dbReference>
<dbReference type="Proteomes" id="UP001596364">
    <property type="component" value="Unassembled WGS sequence"/>
</dbReference>
<dbReference type="PROSITE" id="PS50111">
    <property type="entry name" value="CHEMOTAXIS_TRANSDUC_2"/>
    <property type="match status" value="1"/>
</dbReference>
<dbReference type="SMART" id="SM00283">
    <property type="entry name" value="MA"/>
    <property type="match status" value="1"/>
</dbReference>
<dbReference type="InterPro" id="IPR004089">
    <property type="entry name" value="MCPsignal_dom"/>
</dbReference>
<keyword evidence="5" id="KW-1133">Transmembrane helix</keyword>
<sequence>MTIKRLLRGAFLVIISVSVLLLIIVLMLKSNLQKTYEAADYRYSVSHLAKQAESDSLMLTQLARHYIATLDEQYLRAYEKLVGQIEGTEAGPDGRKISYLDRLRQAGVQEDELSSLKQSVDVSLALVKTEEAAFALIAPFADKSPAQLSAAEQQQWLQAVDKVTNTAYVADAKRTLSPVGTFIQTIEQRAQSTLEGYQDSAASISIFSILAVVFIILLLVAVYFWLEKRVIHSTDVLIEKTSKIAEGNLREKLSDQGSDEFAAVARAFNQMVKRLSDVLHAIQQQADGATHAASQLNQVAEHSARLNEQQNQALEIISSSVYENATAVKEVAQNCNTAAQSAGQTDSIARNGVNIVQQSIQSVQKVSSALRQSTQAIDELAGSVGDMSAILDVINTIAEQTNLLALNAAIEAARAGDQGRGFAVVADEVRTLAQRTQESTTEIQNKIATLQTVSASVSNSIKSSEQSAGEAVTASNKVGEILHEVQTLVANISEMNMSIATASEQQTQVSDDIARRLTQIHDGSATAKEQSQSVSNSARQLLDIAAHLNREVKRFNL</sequence>
<comment type="subcellular location">
    <subcellularLocation>
        <location evidence="1">Membrane</location>
    </subcellularLocation>
</comment>
<feature type="domain" description="HAMP" evidence="7">
    <location>
        <begin position="228"/>
        <end position="280"/>
    </location>
</feature>
<dbReference type="PRINTS" id="PR00260">
    <property type="entry name" value="CHEMTRNSDUCR"/>
</dbReference>
<dbReference type="PANTHER" id="PTHR32089">
    <property type="entry name" value="METHYL-ACCEPTING CHEMOTAXIS PROTEIN MCPB"/>
    <property type="match status" value="1"/>
</dbReference>
<dbReference type="CDD" id="cd06225">
    <property type="entry name" value="HAMP"/>
    <property type="match status" value="1"/>
</dbReference>
<feature type="domain" description="Methyl-accepting transducer" evidence="6">
    <location>
        <begin position="285"/>
        <end position="521"/>
    </location>
</feature>
<organism evidence="8 9">
    <name type="scientific">Pseudobowmanella zhangzhouensis</name>
    <dbReference type="NCBI Taxonomy" id="1537679"/>
    <lineage>
        <taxon>Bacteria</taxon>
        <taxon>Pseudomonadati</taxon>
        <taxon>Pseudomonadota</taxon>
        <taxon>Gammaproteobacteria</taxon>
        <taxon>Alteromonadales</taxon>
        <taxon>Alteromonadaceae</taxon>
    </lineage>
</organism>
<dbReference type="Pfam" id="PF00672">
    <property type="entry name" value="HAMP"/>
    <property type="match status" value="1"/>
</dbReference>
<dbReference type="InterPro" id="IPR004090">
    <property type="entry name" value="Chemotax_Me-accpt_rcpt"/>
</dbReference>
<dbReference type="Pfam" id="PF00015">
    <property type="entry name" value="MCPsignal"/>
    <property type="match status" value="1"/>
</dbReference>
<dbReference type="PANTHER" id="PTHR32089:SF112">
    <property type="entry name" value="LYSOZYME-LIKE PROTEIN-RELATED"/>
    <property type="match status" value="1"/>
</dbReference>
<comment type="similarity">
    <text evidence="3">Belongs to the methyl-accepting chemotaxis (MCP) protein family.</text>
</comment>
<proteinExistence type="inferred from homology"/>
<comment type="caution">
    <text evidence="8">The sequence shown here is derived from an EMBL/GenBank/DDBJ whole genome shotgun (WGS) entry which is preliminary data.</text>
</comment>
<reference evidence="9" key="1">
    <citation type="journal article" date="2019" name="Int. J. Syst. Evol. Microbiol.">
        <title>The Global Catalogue of Microorganisms (GCM) 10K type strain sequencing project: providing services to taxonomists for standard genome sequencing and annotation.</title>
        <authorList>
            <consortium name="The Broad Institute Genomics Platform"/>
            <consortium name="The Broad Institute Genome Sequencing Center for Infectious Disease"/>
            <person name="Wu L."/>
            <person name="Ma J."/>
        </authorList>
    </citation>
    <scope>NUCLEOTIDE SEQUENCE [LARGE SCALE GENOMIC DNA]</scope>
    <source>
        <strain evidence="9">CGMCC 1.16031</strain>
    </source>
</reference>
<gene>
    <name evidence="8" type="ORF">ACFP85_08410</name>
</gene>
<accession>A0ABW1XIY2</accession>
<evidence type="ECO:0000259" key="7">
    <source>
        <dbReference type="PROSITE" id="PS50885"/>
    </source>
</evidence>
<name>A0ABW1XIY2_9ALTE</name>
<dbReference type="Gene3D" id="1.10.287.950">
    <property type="entry name" value="Methyl-accepting chemotaxis protein"/>
    <property type="match status" value="1"/>
</dbReference>
<keyword evidence="2 4" id="KW-0807">Transducer</keyword>
<keyword evidence="5" id="KW-0812">Transmembrane</keyword>
<evidence type="ECO:0000256" key="4">
    <source>
        <dbReference type="PROSITE-ProRule" id="PRU00284"/>
    </source>
</evidence>
<evidence type="ECO:0000256" key="3">
    <source>
        <dbReference type="ARBA" id="ARBA00029447"/>
    </source>
</evidence>
<dbReference type="SMART" id="SM00304">
    <property type="entry name" value="HAMP"/>
    <property type="match status" value="1"/>
</dbReference>
<evidence type="ECO:0000256" key="1">
    <source>
        <dbReference type="ARBA" id="ARBA00004370"/>
    </source>
</evidence>
<evidence type="ECO:0000256" key="2">
    <source>
        <dbReference type="ARBA" id="ARBA00023224"/>
    </source>
</evidence>
<keyword evidence="5" id="KW-0472">Membrane</keyword>
<evidence type="ECO:0000259" key="6">
    <source>
        <dbReference type="PROSITE" id="PS50111"/>
    </source>
</evidence>
<keyword evidence="9" id="KW-1185">Reference proteome</keyword>
<evidence type="ECO:0000256" key="5">
    <source>
        <dbReference type="SAM" id="Phobius"/>
    </source>
</evidence>
<dbReference type="EMBL" id="JBHSUS010000001">
    <property type="protein sequence ID" value="MFC6440167.1"/>
    <property type="molecule type" value="Genomic_DNA"/>
</dbReference>
<feature type="transmembrane region" description="Helical" evidence="5">
    <location>
        <begin position="6"/>
        <end position="28"/>
    </location>
</feature>
<evidence type="ECO:0000313" key="8">
    <source>
        <dbReference type="EMBL" id="MFC6440167.1"/>
    </source>
</evidence>
<dbReference type="PROSITE" id="PS50885">
    <property type="entry name" value="HAMP"/>
    <property type="match status" value="1"/>
</dbReference>
<dbReference type="RefSeq" id="WP_131257049.1">
    <property type="nucleotide sequence ID" value="NZ_JBHSUS010000001.1"/>
</dbReference>
<feature type="transmembrane region" description="Helical" evidence="5">
    <location>
        <begin position="204"/>
        <end position="226"/>
    </location>
</feature>
<evidence type="ECO:0000313" key="9">
    <source>
        <dbReference type="Proteomes" id="UP001596364"/>
    </source>
</evidence>
<dbReference type="SUPFAM" id="SSF58104">
    <property type="entry name" value="Methyl-accepting chemotaxis protein (MCP) signaling domain"/>
    <property type="match status" value="1"/>
</dbReference>